<dbReference type="Gene3D" id="3.40.50.300">
    <property type="entry name" value="P-loop containing nucleotide triphosphate hydrolases"/>
    <property type="match status" value="2"/>
</dbReference>
<gene>
    <name evidence="3" type="ORF">EGYM00392_LOCUS30025</name>
</gene>
<sequence>MAHAPTDGSDKEATQAAMEAELRMLRTELELKRKETELANLQAMKYMAATMGAPMHPIQPNTSLSPQQAAMHAVHHTQSGHPLSGAPQPALSRPAPHTWTQPEAKRPRAEVTKPNAAPPSYSDLGLFGAHQVIQPAQHGARDVASMSPSGHALHLQKMALRLQQPQVPKGMLYQLATDILFDMLLPDRPDDSVARNDVGNVSEALFQGLFDRIMAESQTPNIAHWDAQEVKTFFEVGVRLKRYSPQNNQRRMTRFAQYVDMLNLFITKPATDMDIPLYNECWLRPTVAAALLMGKRKLLELQSHVVPETALVGSDVLVSVYWDLELDLYRFVPNETGDDEKRDSPRRKRGTTKMACSILQSCDWASYRPQDQPNGPKAPPVIVVCHSKAMVLRLADTLNFLARYEYKMGYRGAEAAYGDAGVTNQPVSVLVCTAARLKNDMQAGAVSLSACSLLVFTFQDRYPANEKVVFALGDIVQQAPATTRTMIFHSSRLPASHVNQAAAQILRRDPVEVIWESDESNAIVVTEFILEEPIPQPVPRPQAQSSAARPQTMYQDPASDFEELKLHPSLTPALRNCNTRGLTLLHKGHMQTIMTGRDYLFPLPNYNSLVFVIPTMHLMMHYTDTKTRVLIIVSTKEEVDEIVAEYLSLTSALPSFGIVPEGLHSSRTTEYTTPVNYQASVIIGTTMKFARDVEAGQIDVSSVDAVIIPHGERIAAITGPGRNSPRDIYNMVRDIKGHAPQLLAFSEPAKIPSVEPLVRGISPGVTVVGPGAHSADR</sequence>
<proteinExistence type="predicted"/>
<feature type="coiled-coil region" evidence="1">
    <location>
        <begin position="15"/>
        <end position="44"/>
    </location>
</feature>
<organism evidence="3">
    <name type="scientific">Eutreptiella gymnastica</name>
    <dbReference type="NCBI Taxonomy" id="73025"/>
    <lineage>
        <taxon>Eukaryota</taxon>
        <taxon>Discoba</taxon>
        <taxon>Euglenozoa</taxon>
        <taxon>Euglenida</taxon>
        <taxon>Spirocuta</taxon>
        <taxon>Euglenophyceae</taxon>
        <taxon>Eutreptiales</taxon>
        <taxon>Eutreptiaceae</taxon>
        <taxon>Eutreptiella</taxon>
    </lineage>
</organism>
<reference evidence="3" key="1">
    <citation type="submission" date="2021-01" db="EMBL/GenBank/DDBJ databases">
        <authorList>
            <person name="Corre E."/>
            <person name="Pelletier E."/>
            <person name="Niang G."/>
            <person name="Scheremetjew M."/>
            <person name="Finn R."/>
            <person name="Kale V."/>
            <person name="Holt S."/>
            <person name="Cochrane G."/>
            <person name="Meng A."/>
            <person name="Brown T."/>
            <person name="Cohen L."/>
        </authorList>
    </citation>
    <scope>NUCLEOTIDE SEQUENCE</scope>
    <source>
        <strain evidence="3">NIES-381</strain>
    </source>
</reference>
<evidence type="ECO:0000313" key="3">
    <source>
        <dbReference type="EMBL" id="CAD9018912.1"/>
    </source>
</evidence>
<accession>A0A7S1IPH2</accession>
<evidence type="ECO:0008006" key="4">
    <source>
        <dbReference type="Google" id="ProtNLM"/>
    </source>
</evidence>
<dbReference type="SUPFAM" id="SSF52540">
    <property type="entry name" value="P-loop containing nucleoside triphosphate hydrolases"/>
    <property type="match status" value="2"/>
</dbReference>
<dbReference type="EMBL" id="HBGA01080517">
    <property type="protein sequence ID" value="CAD9018912.1"/>
    <property type="molecule type" value="Transcribed_RNA"/>
</dbReference>
<keyword evidence="1" id="KW-0175">Coiled coil</keyword>
<dbReference type="InterPro" id="IPR027417">
    <property type="entry name" value="P-loop_NTPase"/>
</dbReference>
<dbReference type="AlphaFoldDB" id="A0A7S1IPH2"/>
<name>A0A7S1IPH2_9EUGL</name>
<protein>
    <recommendedName>
        <fullName evidence="4">RNA helicase</fullName>
    </recommendedName>
</protein>
<evidence type="ECO:0000256" key="1">
    <source>
        <dbReference type="SAM" id="Coils"/>
    </source>
</evidence>
<evidence type="ECO:0000256" key="2">
    <source>
        <dbReference type="SAM" id="MobiDB-lite"/>
    </source>
</evidence>
<feature type="region of interest" description="Disordered" evidence="2">
    <location>
        <begin position="78"/>
        <end position="116"/>
    </location>
</feature>